<dbReference type="PANTHER" id="PTHR18849">
    <property type="entry name" value="LEUCINE RICH REPEAT PROTEIN"/>
    <property type="match status" value="1"/>
</dbReference>
<keyword evidence="7" id="KW-0966">Cell projection</keyword>
<keyword evidence="3" id="KW-0963">Cytoplasm</keyword>
<name>A0AAW0WT18_CHEQU</name>
<sequence>MVKVTPELVRKRAEHNEGELSTLEELSLHQQDIEKIEYLHRWCPRLRILYLQGNLISKIENVGRLRELEYLNLALNNVERVEGLEQCEALQKLDLTANFIYDLTSVLSLEDLPNLKELYLTGNPCTSYRGYREWVLNNLPALEELDGTTITRSERLMALQSLTSSHSTVQVDQQLALDTRAREREEYERCANDRKDDDEDDE</sequence>
<dbReference type="Proteomes" id="UP001445076">
    <property type="component" value="Unassembled WGS sequence"/>
</dbReference>
<evidence type="ECO:0000256" key="4">
    <source>
        <dbReference type="ARBA" id="ARBA00022614"/>
    </source>
</evidence>
<dbReference type="Gene3D" id="3.80.10.10">
    <property type="entry name" value="Ribonuclease Inhibitor"/>
    <property type="match status" value="1"/>
</dbReference>
<dbReference type="EMBL" id="JARKIK010000052">
    <property type="protein sequence ID" value="KAK8734000.1"/>
    <property type="molecule type" value="Genomic_DNA"/>
</dbReference>
<dbReference type="InterPro" id="IPR001611">
    <property type="entry name" value="Leu-rich_rpt"/>
</dbReference>
<evidence type="ECO:0008006" key="12">
    <source>
        <dbReference type="Google" id="ProtNLM"/>
    </source>
</evidence>
<evidence type="ECO:0000313" key="10">
    <source>
        <dbReference type="EMBL" id="KAK8734000.1"/>
    </source>
</evidence>
<dbReference type="FunFam" id="3.80.10.10:FF:000052">
    <property type="entry name" value="Leucine rich repeat containing 6"/>
    <property type="match status" value="1"/>
</dbReference>
<organism evidence="10 11">
    <name type="scientific">Cherax quadricarinatus</name>
    <name type="common">Australian red claw crayfish</name>
    <dbReference type="NCBI Taxonomy" id="27406"/>
    <lineage>
        <taxon>Eukaryota</taxon>
        <taxon>Metazoa</taxon>
        <taxon>Ecdysozoa</taxon>
        <taxon>Arthropoda</taxon>
        <taxon>Crustacea</taxon>
        <taxon>Multicrustacea</taxon>
        <taxon>Malacostraca</taxon>
        <taxon>Eumalacostraca</taxon>
        <taxon>Eucarida</taxon>
        <taxon>Decapoda</taxon>
        <taxon>Pleocyemata</taxon>
        <taxon>Astacidea</taxon>
        <taxon>Parastacoidea</taxon>
        <taxon>Parastacidae</taxon>
        <taxon>Cherax</taxon>
    </lineage>
</organism>
<evidence type="ECO:0000256" key="8">
    <source>
        <dbReference type="ARBA" id="ARBA00049982"/>
    </source>
</evidence>
<comment type="caution">
    <text evidence="10">The sequence shown here is derived from an EMBL/GenBank/DDBJ whole genome shotgun (WGS) entry which is preliminary data.</text>
</comment>
<keyword evidence="6" id="KW-0969">Cilium</keyword>
<keyword evidence="5" id="KW-0677">Repeat</keyword>
<comment type="similarity">
    <text evidence="8">Belongs to the tilB family.</text>
</comment>
<dbReference type="GO" id="GO:0005737">
    <property type="term" value="C:cytoplasm"/>
    <property type="evidence" value="ECO:0007669"/>
    <property type="project" value="UniProtKB-SubCell"/>
</dbReference>
<dbReference type="InterPro" id="IPR032675">
    <property type="entry name" value="LRR_dom_sf"/>
</dbReference>
<dbReference type="PANTHER" id="PTHR18849:SF0">
    <property type="entry name" value="CILIA- AND FLAGELLA-ASSOCIATED PROTEIN 410-RELATED"/>
    <property type="match status" value="1"/>
</dbReference>
<reference evidence="10 11" key="1">
    <citation type="journal article" date="2024" name="BMC Genomics">
        <title>Genome assembly of redclaw crayfish (Cherax quadricarinatus) provides insights into its immune adaptation and hypoxia tolerance.</title>
        <authorList>
            <person name="Liu Z."/>
            <person name="Zheng J."/>
            <person name="Li H."/>
            <person name="Fang K."/>
            <person name="Wang S."/>
            <person name="He J."/>
            <person name="Zhou D."/>
            <person name="Weng S."/>
            <person name="Chi M."/>
            <person name="Gu Z."/>
            <person name="He J."/>
            <person name="Li F."/>
            <person name="Wang M."/>
        </authorList>
    </citation>
    <scope>NUCLEOTIDE SEQUENCE [LARGE SCALE GENOMIC DNA]</scope>
    <source>
        <strain evidence="10">ZL_2023a</strain>
    </source>
</reference>
<protein>
    <recommendedName>
        <fullName evidence="12">U2A'/phosphoprotein 32 family A C-terminal domain-containing protein</fullName>
    </recommendedName>
</protein>
<evidence type="ECO:0000256" key="3">
    <source>
        <dbReference type="ARBA" id="ARBA00022490"/>
    </source>
</evidence>
<feature type="compositionally biased region" description="Basic and acidic residues" evidence="9">
    <location>
        <begin position="179"/>
        <end position="195"/>
    </location>
</feature>
<dbReference type="AlphaFoldDB" id="A0AAW0WT18"/>
<evidence type="ECO:0000256" key="5">
    <source>
        <dbReference type="ARBA" id="ARBA00022737"/>
    </source>
</evidence>
<gene>
    <name evidence="10" type="ORF">OTU49_006291</name>
</gene>
<evidence type="ECO:0000256" key="2">
    <source>
        <dbReference type="ARBA" id="ARBA00004496"/>
    </source>
</evidence>
<dbReference type="GO" id="GO:0005929">
    <property type="term" value="C:cilium"/>
    <property type="evidence" value="ECO:0007669"/>
    <property type="project" value="UniProtKB-SubCell"/>
</dbReference>
<feature type="non-terminal residue" evidence="10">
    <location>
        <position position="202"/>
    </location>
</feature>
<dbReference type="SMART" id="SM00365">
    <property type="entry name" value="LRR_SD22"/>
    <property type="match status" value="3"/>
</dbReference>
<feature type="region of interest" description="Disordered" evidence="9">
    <location>
        <begin position="179"/>
        <end position="202"/>
    </location>
</feature>
<dbReference type="Pfam" id="PF14580">
    <property type="entry name" value="LRR_9"/>
    <property type="match status" value="1"/>
</dbReference>
<keyword evidence="11" id="KW-1185">Reference proteome</keyword>
<keyword evidence="4" id="KW-0433">Leucine-rich repeat</keyword>
<evidence type="ECO:0000256" key="7">
    <source>
        <dbReference type="ARBA" id="ARBA00023273"/>
    </source>
</evidence>
<accession>A0AAW0WT18</accession>
<proteinExistence type="inferred from homology"/>
<evidence type="ECO:0000256" key="6">
    <source>
        <dbReference type="ARBA" id="ARBA00023069"/>
    </source>
</evidence>
<dbReference type="SUPFAM" id="SSF52058">
    <property type="entry name" value="L domain-like"/>
    <property type="match status" value="1"/>
</dbReference>
<comment type="subcellular location">
    <subcellularLocation>
        <location evidence="1">Cell projection</location>
        <location evidence="1">Cilium</location>
    </subcellularLocation>
    <subcellularLocation>
        <location evidence="2">Cytoplasm</location>
    </subcellularLocation>
</comment>
<dbReference type="PROSITE" id="PS51450">
    <property type="entry name" value="LRR"/>
    <property type="match status" value="2"/>
</dbReference>
<evidence type="ECO:0000256" key="9">
    <source>
        <dbReference type="SAM" id="MobiDB-lite"/>
    </source>
</evidence>
<evidence type="ECO:0000313" key="11">
    <source>
        <dbReference type="Proteomes" id="UP001445076"/>
    </source>
</evidence>
<evidence type="ECO:0000256" key="1">
    <source>
        <dbReference type="ARBA" id="ARBA00004138"/>
    </source>
</evidence>